<sequence>MIVLPNTPPTPIPWKVNTQVVLAETQSLRASLCPSSIASHSETVRYVSGLQEYLEALFQQLNNEVHEKSIARFASKALDITLTGKVPWRNVEKKESKKLFKLNGKSDIAWTLAAEIQLVTVSLALLYIKLGAELANELIDSDSDLEPEKEIDEKWKAVAVHYKRATSFSLFGSQFTMGSTDTTIDPRLFVLVDKCSQIGIQMSILSKFSWLNRNSYNLSETFVSSNNNILCRVAIFVLDEVTSCINLVRELDSNESNHYRLHYDGWIDYLSVVRQYATAYAGLFLSIEYYKKDSLGHAIGLINFSLLSLQSKSMAEIKPSKMKILNRFKTKVASKRNEHFVQNLNSVTSLRIDKSVFLDLSGLVLEDLKLLFDQLVQCHLKYTKENDNLKFEPVVDWKDVHGDSRWPFGNKIPVSTIEMYSPKVLLPHQADTLKKDFTGRGSYF</sequence>
<dbReference type="Pfam" id="PF17306">
    <property type="entry name" value="DUF5355"/>
    <property type="match status" value="1"/>
</dbReference>
<dbReference type="VEuPathDB" id="FungiDB:B9J08_000913"/>
<dbReference type="Proteomes" id="UP000037122">
    <property type="component" value="Unassembled WGS sequence"/>
</dbReference>
<dbReference type="AlphaFoldDB" id="A0A0L0P2R0"/>
<organism evidence="1 2">
    <name type="scientific">Candidozyma auris</name>
    <name type="common">Yeast</name>
    <name type="synonym">Candida auris</name>
    <dbReference type="NCBI Taxonomy" id="498019"/>
    <lineage>
        <taxon>Eukaryota</taxon>
        <taxon>Fungi</taxon>
        <taxon>Dikarya</taxon>
        <taxon>Ascomycota</taxon>
        <taxon>Saccharomycotina</taxon>
        <taxon>Pichiomycetes</taxon>
        <taxon>Metschnikowiaceae</taxon>
        <taxon>Candidozyma</taxon>
    </lineage>
</organism>
<dbReference type="VEuPathDB" id="FungiDB:QG37_02879"/>
<proteinExistence type="predicted"/>
<evidence type="ECO:0000313" key="2">
    <source>
        <dbReference type="Proteomes" id="UP000037122"/>
    </source>
</evidence>
<dbReference type="VEuPathDB" id="FungiDB:CJI96_0003186"/>
<dbReference type="VEuPathDB" id="FungiDB:CJJ09_002872"/>
<accession>A0A0L0P2R0</accession>
<evidence type="ECO:0000313" key="1">
    <source>
        <dbReference type="EMBL" id="KNE00326.1"/>
    </source>
</evidence>
<comment type="caution">
    <text evidence="1">The sequence shown here is derived from an EMBL/GenBank/DDBJ whole genome shotgun (WGS) entry which is preliminary data.</text>
</comment>
<dbReference type="Gene3D" id="1.25.40.280">
    <property type="entry name" value="alix/aip1 like domains"/>
    <property type="match status" value="1"/>
</dbReference>
<name>A0A0L0P2R0_CANAR</name>
<protein>
    <submittedName>
        <fullName evidence="1">Uncharacterized protein</fullName>
    </submittedName>
</protein>
<dbReference type="InterPro" id="IPR035278">
    <property type="entry name" value="DUF5355"/>
</dbReference>
<dbReference type="VEuPathDB" id="FungiDB:CJI97_000931"/>
<dbReference type="VEuPathDB" id="FungiDB:CJJ07_000650"/>
<gene>
    <name evidence="1" type="ORF">QG37_02879</name>
</gene>
<dbReference type="EMBL" id="LGST01000019">
    <property type="protein sequence ID" value="KNE00326.1"/>
    <property type="molecule type" value="Genomic_DNA"/>
</dbReference>
<dbReference type="InterPro" id="IPR038499">
    <property type="entry name" value="BRO1_sf"/>
</dbReference>
<reference evidence="2" key="1">
    <citation type="journal article" date="2015" name="BMC Genomics">
        <title>Draft genome of a commonly misdiagnosed multidrug resistant pathogen Candida auris.</title>
        <authorList>
            <person name="Chatterjee S."/>
            <person name="Alampalli S.V."/>
            <person name="Nageshan R.K."/>
            <person name="Chettiar S.T."/>
            <person name="Joshi S."/>
            <person name="Tatu U.S."/>
        </authorList>
    </citation>
    <scope>NUCLEOTIDE SEQUENCE [LARGE SCALE GENOMIC DNA]</scope>
    <source>
        <strain evidence="2">6684</strain>
    </source>
</reference>